<dbReference type="AlphaFoldDB" id="A0A554LM89"/>
<sequence>MQKFKKIFYWFAVFMLVFQTGGFSTISIARASEGDLSNVAITPSSPTNNNSPIVSGDITEEVDGIVIMFDNNDPSMTNYTISLSPGDTTTFTSNGLAFCPETGICDINQLPDGDYAVSVDIFNDDPFTSLLDNPRVVSNNYLIDTIAPTIAKIETQDKNTNGKIDAFEVTMNEPIIDSSIDISDFAIANYIIDSIETGELPNDRTFELIVSEQTSEDGGATPTINYIQGTLSDLAGNLLVSANTISQDNIQPIIISALVNPNPTDEKTLTVVINFSELIDTLVEPTVAISGISDENIAVSQLQYSDKTWIGSAILPTIFQAKTGILSMANAADAAGNIMKENLSVATFEYNPIVLDATAPIGTIKINNKDVVTNSTIVNLQITASDDIAGLDAMQFSTDNISWTDWEEFNTEKIYTLPEGDGDKTIYARFKDKAGNISEPVSDSIFYGSRFEDTNNIAYPENNIVDSSDPTSLYFDGQLNPDLSFIVSEEFVGTANIIYGKYIANPETSLPTGITGIGKYYEIYSNPVNPTIFPVMIRIYYTQADLDAAGITDETQITGIYFFNNITQVWELYTDTGAITTDYFDGVTQYAGFVWANADHFTPITFGAETAIPQTSAPTTTTTSPIQVTTTTTTAVQIVLASSVASGIIDQTPTETAAAAPEPTVLKNNITTTTTIAPLAEKIGEIKGEEDADETSNRTLVTIIILLIALAAGVGGYYGYEYWLASNAIKSEKTTPKKPKNAGRW</sequence>
<keyword evidence="1" id="KW-0472">Membrane</keyword>
<evidence type="ECO:0000313" key="2">
    <source>
        <dbReference type="EMBL" id="TSC93993.1"/>
    </source>
</evidence>
<gene>
    <name evidence="2" type="ORF">CEN91_42</name>
</gene>
<evidence type="ECO:0000256" key="1">
    <source>
        <dbReference type="SAM" id="Phobius"/>
    </source>
</evidence>
<evidence type="ECO:0000313" key="3">
    <source>
        <dbReference type="Proteomes" id="UP000315589"/>
    </source>
</evidence>
<keyword evidence="1" id="KW-0812">Transmembrane</keyword>
<dbReference type="EMBL" id="VMGI01000004">
    <property type="protein sequence ID" value="TSC93993.1"/>
    <property type="molecule type" value="Genomic_DNA"/>
</dbReference>
<comment type="caution">
    <text evidence="2">The sequence shown here is derived from an EMBL/GenBank/DDBJ whole genome shotgun (WGS) entry which is preliminary data.</text>
</comment>
<organism evidence="2 3">
    <name type="scientific">Candidatus Berkelbacteria bacterium Licking1014_85</name>
    <dbReference type="NCBI Taxonomy" id="2017148"/>
    <lineage>
        <taxon>Bacteria</taxon>
        <taxon>Candidatus Berkelbacteria</taxon>
    </lineage>
</organism>
<dbReference type="Proteomes" id="UP000315589">
    <property type="component" value="Unassembled WGS sequence"/>
</dbReference>
<protein>
    <submittedName>
        <fullName evidence="2">Ig domain-containing protein group 2 domain-containing protein</fullName>
    </submittedName>
</protein>
<reference evidence="2 3" key="1">
    <citation type="submission" date="2017-07" db="EMBL/GenBank/DDBJ databases">
        <title>Mechanisms for carbon and nitrogen cycling indicate functional differentiation within the Candidate Phyla Radiation.</title>
        <authorList>
            <person name="Danczak R.E."/>
            <person name="Johnston M.D."/>
            <person name="Kenah C."/>
            <person name="Slattery M."/>
            <person name="Wrighton K.C."/>
            <person name="Wilkins M.J."/>
        </authorList>
    </citation>
    <scope>NUCLEOTIDE SEQUENCE [LARGE SCALE GENOMIC DNA]</scope>
    <source>
        <strain evidence="2">Licking1014_85</strain>
    </source>
</reference>
<accession>A0A554LM89</accession>
<feature type="transmembrane region" description="Helical" evidence="1">
    <location>
        <begin position="700"/>
        <end position="720"/>
    </location>
</feature>
<keyword evidence="1" id="KW-1133">Transmembrane helix</keyword>
<name>A0A554LM89_9BACT</name>
<proteinExistence type="predicted"/>